<dbReference type="AlphaFoldDB" id="A0A1G6TRN7"/>
<evidence type="ECO:0000256" key="5">
    <source>
        <dbReference type="SAM" id="MobiDB-lite"/>
    </source>
</evidence>
<evidence type="ECO:0000313" key="6">
    <source>
        <dbReference type="EMBL" id="SDD31701.1"/>
    </source>
</evidence>
<keyword evidence="3" id="KW-0479">Metal-binding</keyword>
<evidence type="ECO:0000256" key="1">
    <source>
        <dbReference type="ARBA" id="ARBA00006153"/>
    </source>
</evidence>
<dbReference type="GO" id="GO:0016813">
    <property type="term" value="F:hydrolase activity, acting on carbon-nitrogen (but not peptide) bonds, in linear amidines"/>
    <property type="evidence" value="ECO:0007669"/>
    <property type="project" value="InterPro"/>
</dbReference>
<keyword evidence="7" id="KW-1185">Reference proteome</keyword>
<name>A0A1G6TRN7_9ACTN</name>
<dbReference type="InterPro" id="IPR010158">
    <property type="entry name" value="Amidase_Cbmase"/>
</dbReference>
<evidence type="ECO:0000256" key="3">
    <source>
        <dbReference type="PIRSR" id="PIRSR001235-1"/>
    </source>
</evidence>
<dbReference type="GO" id="GO:0046872">
    <property type="term" value="F:metal ion binding"/>
    <property type="evidence" value="ECO:0007669"/>
    <property type="project" value="UniProtKB-KW"/>
</dbReference>
<feature type="binding site" evidence="3">
    <location>
        <position position="152"/>
    </location>
    <ligand>
        <name>Zn(2+)</name>
        <dbReference type="ChEBI" id="CHEBI:29105"/>
        <label>2</label>
    </ligand>
</feature>
<comment type="cofactor">
    <cofactor evidence="3">
        <name>Zn(2+)</name>
        <dbReference type="ChEBI" id="CHEBI:29105"/>
    </cofactor>
    <text evidence="3">Binds 2 Zn(2+) ions per subunit.</text>
</comment>
<dbReference type="NCBIfam" id="TIGR01879">
    <property type="entry name" value="hydantase"/>
    <property type="match status" value="1"/>
</dbReference>
<reference evidence="7" key="1">
    <citation type="submission" date="2016-10" db="EMBL/GenBank/DDBJ databases">
        <authorList>
            <person name="Varghese N."/>
            <person name="Submissions S."/>
        </authorList>
    </citation>
    <scope>NUCLEOTIDE SEQUENCE [LARGE SCALE GENOMIC DNA]</scope>
    <source>
        <strain evidence="7">CGMCC 4.3516</strain>
    </source>
</reference>
<dbReference type="InterPro" id="IPR002933">
    <property type="entry name" value="Peptidase_M20"/>
</dbReference>
<accession>A0A1G6TRN7</accession>
<dbReference type="EMBL" id="FNAD01000003">
    <property type="protein sequence ID" value="SDD31701.1"/>
    <property type="molecule type" value="Genomic_DNA"/>
</dbReference>
<feature type="binding site" evidence="3">
    <location>
        <position position="117"/>
    </location>
    <ligand>
        <name>Zn(2+)</name>
        <dbReference type="ChEBI" id="CHEBI:29105"/>
        <label>2</label>
    </ligand>
</feature>
<dbReference type="PIRSF" id="PIRSF001235">
    <property type="entry name" value="Amidase_carbamoylase"/>
    <property type="match status" value="1"/>
</dbReference>
<dbReference type="Gene3D" id="3.40.630.10">
    <property type="entry name" value="Zn peptidases"/>
    <property type="match status" value="2"/>
</dbReference>
<dbReference type="PANTHER" id="PTHR32494:SF5">
    <property type="entry name" value="ALLANTOATE AMIDOHYDROLASE"/>
    <property type="match status" value="1"/>
</dbReference>
<comment type="similarity">
    <text evidence="1">Belongs to the peptidase M20 family.</text>
</comment>
<feature type="binding site" evidence="3">
    <location>
        <position position="117"/>
    </location>
    <ligand>
        <name>Zn(2+)</name>
        <dbReference type="ChEBI" id="CHEBI:29105"/>
        <label>1</label>
    </ligand>
</feature>
<dbReference type="SUPFAM" id="SSF53187">
    <property type="entry name" value="Zn-dependent exopeptidases"/>
    <property type="match status" value="1"/>
</dbReference>
<feature type="binding site" evidence="3">
    <location>
        <position position="415"/>
    </location>
    <ligand>
        <name>Zn(2+)</name>
        <dbReference type="ChEBI" id="CHEBI:29105"/>
        <label>2</label>
    </ligand>
</feature>
<protein>
    <submittedName>
        <fullName evidence="6">N-carbamoyl-L-amino-acid hydrolase</fullName>
    </submittedName>
</protein>
<dbReference type="STRING" id="58114.SAMN05216270_103113"/>
<evidence type="ECO:0000256" key="4">
    <source>
        <dbReference type="PIRSR" id="PIRSR001235-2"/>
    </source>
</evidence>
<feature type="binding site" evidence="4">
    <location>
        <position position="298"/>
    </location>
    <ligand>
        <name>allantoate</name>
        <dbReference type="ChEBI" id="CHEBI:17536"/>
    </ligand>
</feature>
<feature type="binding site" evidence="3">
    <location>
        <position position="217"/>
    </location>
    <ligand>
        <name>Zn(2+)</name>
        <dbReference type="ChEBI" id="CHEBI:29105"/>
        <label>1</label>
    </ligand>
</feature>
<gene>
    <name evidence="6" type="ORF">SAMN05216270_103113</name>
</gene>
<evidence type="ECO:0000256" key="2">
    <source>
        <dbReference type="ARBA" id="ARBA00022801"/>
    </source>
</evidence>
<dbReference type="RefSeq" id="WP_091031507.1">
    <property type="nucleotide sequence ID" value="NZ_FNAD01000003.1"/>
</dbReference>
<sequence>MDGVDFRRLWDELAPIGRAEAGGYLRFSWSDADLACRDWFRAQAAARDLRLETDRNGNLFAWWDPDAEAGEPNPAFGAADTSPRTGEAAPAARPDDDRRAVLTGSHFDSVPHGGAYDGPLGIVSAFLAVDRLRAEGAEPKRPIVIGAFTEEEGGRFGVPCLGSRLMAGAIDPDRARALTDTGGTTLAQAMREAGADPDALGPDPERLANLGAFVELHIEQGRNLGDAPVGVASAIWPHGRWRLTFTGAADHAGTTRLPDRRDPMLTFAFAVLAARKEARLADGLATIGRVAVEPNATNAIAAKVTAWLDSRAADAATLEAILSGFESKVRDRAERDGTGFAIAPESETPIVEFDTGLRDRIATLLGEGAASDRVPGGARERAPVLPTGAGHDAGVLAAHVPTAMLFVRNPTGVSHAPGESASDEDCAAGVDALAAVLRDLAC</sequence>
<dbReference type="Gene3D" id="3.30.70.360">
    <property type="match status" value="1"/>
</dbReference>
<dbReference type="CDD" id="cd03884">
    <property type="entry name" value="M20_bAS"/>
    <property type="match status" value="1"/>
</dbReference>
<dbReference type="Proteomes" id="UP000198949">
    <property type="component" value="Unassembled WGS sequence"/>
</dbReference>
<feature type="binding site" evidence="3">
    <location>
        <position position="106"/>
    </location>
    <ligand>
        <name>Zn(2+)</name>
        <dbReference type="ChEBI" id="CHEBI:29105"/>
        <label>1</label>
    </ligand>
</feature>
<dbReference type="Pfam" id="PF01546">
    <property type="entry name" value="Peptidase_M20"/>
    <property type="match status" value="1"/>
</dbReference>
<proteinExistence type="inferred from homology"/>
<dbReference type="InterPro" id="IPR036264">
    <property type="entry name" value="Bact_exopeptidase_dim_dom"/>
</dbReference>
<evidence type="ECO:0000313" key="7">
    <source>
        <dbReference type="Proteomes" id="UP000198949"/>
    </source>
</evidence>
<feature type="region of interest" description="Disordered" evidence="5">
    <location>
        <begin position="71"/>
        <end position="95"/>
    </location>
</feature>
<keyword evidence="2 6" id="KW-0378">Hydrolase</keyword>
<dbReference type="PANTHER" id="PTHR32494">
    <property type="entry name" value="ALLANTOATE DEIMINASE-RELATED"/>
    <property type="match status" value="1"/>
</dbReference>
<feature type="binding site" evidence="4">
    <location>
        <position position="240"/>
    </location>
    <ligand>
        <name>allantoate</name>
        <dbReference type="ChEBI" id="CHEBI:17536"/>
    </ligand>
</feature>
<organism evidence="6 7">
    <name type="scientific">Glycomyces harbinensis</name>
    <dbReference type="NCBI Taxonomy" id="58114"/>
    <lineage>
        <taxon>Bacteria</taxon>
        <taxon>Bacillati</taxon>
        <taxon>Actinomycetota</taxon>
        <taxon>Actinomycetes</taxon>
        <taxon>Glycomycetales</taxon>
        <taxon>Glycomycetaceae</taxon>
        <taxon>Glycomyces</taxon>
    </lineage>
</organism>
<dbReference type="SUPFAM" id="SSF55031">
    <property type="entry name" value="Bacterial exopeptidase dimerisation domain"/>
    <property type="match status" value="1"/>
</dbReference>
<keyword evidence="3" id="KW-0862">Zinc</keyword>
<dbReference type="NCBIfam" id="NF006770">
    <property type="entry name" value="PRK09290.1-4"/>
    <property type="match status" value="1"/>
</dbReference>
<feature type="binding site" evidence="4">
    <location>
        <position position="311"/>
    </location>
    <ligand>
        <name>allantoate</name>
        <dbReference type="ChEBI" id="CHEBI:17536"/>
    </ligand>
</feature>
<dbReference type="OrthoDB" id="9808195at2"/>